<proteinExistence type="predicted"/>
<accession>A0A0D8BR30</accession>
<evidence type="ECO:0000313" key="1">
    <source>
        <dbReference type="EMBL" id="KJE26439.1"/>
    </source>
</evidence>
<dbReference type="PATRIC" id="fig|1462.6.peg.3846"/>
<comment type="caution">
    <text evidence="1">The sequence shown here is derived from an EMBL/GenBank/DDBJ whole genome shotgun (WGS) entry which is preliminary data.</text>
</comment>
<dbReference type="Proteomes" id="UP000032522">
    <property type="component" value="Unassembled WGS sequence"/>
</dbReference>
<dbReference type="EMBL" id="JYBP01000003">
    <property type="protein sequence ID" value="KJE26439.1"/>
    <property type="molecule type" value="Genomic_DNA"/>
</dbReference>
<gene>
    <name evidence="1" type="ORF">LG52_3492</name>
</gene>
<sequence>MNMSVHHHKTVCQEEIEGVQSVGVSSIGRPFLINKTLTTLHSPPFDYEMQPSFRHIRFFFPIEAASAP</sequence>
<evidence type="ECO:0000313" key="2">
    <source>
        <dbReference type="Proteomes" id="UP000032522"/>
    </source>
</evidence>
<organism evidence="1 2">
    <name type="scientific">Geobacillus kaustophilus</name>
    <dbReference type="NCBI Taxonomy" id="1462"/>
    <lineage>
        <taxon>Bacteria</taxon>
        <taxon>Bacillati</taxon>
        <taxon>Bacillota</taxon>
        <taxon>Bacilli</taxon>
        <taxon>Bacillales</taxon>
        <taxon>Anoxybacillaceae</taxon>
        <taxon>Geobacillus</taxon>
        <taxon>Geobacillus thermoleovorans group</taxon>
    </lineage>
</organism>
<dbReference type="AlphaFoldDB" id="A0A0D8BR30"/>
<reference evidence="1 2" key="1">
    <citation type="submission" date="2015-01" db="EMBL/GenBank/DDBJ databases">
        <authorList>
            <person name="Filippidou S."/>
            <person name="Jeanneret N."/>
            <person name="Russel-Delif L."/>
            <person name="Junier T."/>
            <person name="Wunderlin T."/>
            <person name="Molina V."/>
            <person name="Johnson S.L."/>
            <person name="Davenport K.W."/>
            <person name="Chain P.S."/>
            <person name="Dorador C."/>
            <person name="Junier P."/>
        </authorList>
    </citation>
    <scope>NUCLEOTIDE SEQUENCE [LARGE SCALE GENOMIC DNA]</scope>
    <source>
        <strain evidence="1 2">Et7/4</strain>
    </source>
</reference>
<name>A0A0D8BR30_GEOKU</name>
<protein>
    <submittedName>
        <fullName evidence="1">Uncharacterized protein</fullName>
    </submittedName>
</protein>